<dbReference type="Proteomes" id="UP000485621">
    <property type="component" value="Unassembled WGS sequence"/>
</dbReference>
<dbReference type="Pfam" id="PF01609">
    <property type="entry name" value="DDE_Tnp_1"/>
    <property type="match status" value="1"/>
</dbReference>
<dbReference type="GO" id="GO:0004803">
    <property type="term" value="F:transposase activity"/>
    <property type="evidence" value="ECO:0007669"/>
    <property type="project" value="InterPro"/>
</dbReference>
<dbReference type="PANTHER" id="PTHR30007">
    <property type="entry name" value="PHP DOMAIN PROTEIN"/>
    <property type="match status" value="1"/>
</dbReference>
<proteinExistence type="predicted"/>
<organism evidence="2">
    <name type="scientific">candidate division CPR1 bacterium ADurb.Bin160</name>
    <dbReference type="NCBI Taxonomy" id="1852826"/>
    <lineage>
        <taxon>Bacteria</taxon>
        <taxon>candidate division CPR1</taxon>
    </lineage>
</organism>
<feature type="domain" description="Transposase IS4-like" evidence="1">
    <location>
        <begin position="130"/>
        <end position="283"/>
    </location>
</feature>
<dbReference type="AlphaFoldDB" id="A0A1V5ZIJ6"/>
<evidence type="ECO:0000313" key="2">
    <source>
        <dbReference type="EMBL" id="OQB39926.1"/>
    </source>
</evidence>
<name>A0A1V5ZIJ6_9BACT</name>
<dbReference type="EMBL" id="MWDB01000066">
    <property type="protein sequence ID" value="OQB39926.1"/>
    <property type="molecule type" value="Genomic_DNA"/>
</dbReference>
<dbReference type="GO" id="GO:0006313">
    <property type="term" value="P:DNA transposition"/>
    <property type="evidence" value="ECO:0007669"/>
    <property type="project" value="InterPro"/>
</dbReference>
<comment type="caution">
    <text evidence="2">The sequence shown here is derived from an EMBL/GenBank/DDBJ whole genome shotgun (WGS) entry which is preliminary data.</text>
</comment>
<sequence>MTSIPLKINYTGFIHESKCNNSDTCKCTKEDKHNIFKQKLCSYINTLYPNKFNFTNKRQKHKLEDLLEDILYIAETGIPYRKLRSKINFNSLYYHISFFIIKNTFKHFYGYLLYEYFKTNKAEKLKYQSIDSSFIVNKGANKEQVKRNVYMKGKNCLKLSIIVETNGIPISIVIETGNVHDSKIFTKNINELIYDPKSLKYKNNNRYKQYFLADAGYDSRAIREELTSRGYKVFIPKNKRGTKIASKVSTKEEKRIYKKRMIVENMFSRIKQYRRLNNIYEKNVGSYKSYLYFTLSKIITTKMTI</sequence>
<gene>
    <name evidence="2" type="ORF">BWY04_01491</name>
</gene>
<dbReference type="GO" id="GO:0003677">
    <property type="term" value="F:DNA binding"/>
    <property type="evidence" value="ECO:0007669"/>
    <property type="project" value="InterPro"/>
</dbReference>
<accession>A0A1V5ZIJ6</accession>
<reference evidence="2" key="1">
    <citation type="submission" date="2017-02" db="EMBL/GenBank/DDBJ databases">
        <title>Delving into the versatile metabolic prowess of the omnipresent phylum Bacteroidetes.</title>
        <authorList>
            <person name="Nobu M.K."/>
            <person name="Mei R."/>
            <person name="Narihiro T."/>
            <person name="Kuroda K."/>
            <person name="Liu W.-T."/>
        </authorList>
    </citation>
    <scope>NUCLEOTIDE SEQUENCE</scope>
    <source>
        <strain evidence="2">ADurb.Bin160</strain>
    </source>
</reference>
<evidence type="ECO:0000259" key="1">
    <source>
        <dbReference type="Pfam" id="PF01609"/>
    </source>
</evidence>
<dbReference type="NCBIfam" id="NF033580">
    <property type="entry name" value="transpos_IS5_3"/>
    <property type="match status" value="1"/>
</dbReference>
<protein>
    <submittedName>
        <fullName evidence="2">Transposase DDE domain protein</fullName>
    </submittedName>
</protein>
<dbReference type="InterPro" id="IPR002559">
    <property type="entry name" value="Transposase_11"/>
</dbReference>